<accession>A0A285RXM5</accession>
<evidence type="ECO:0000313" key="1">
    <source>
        <dbReference type="EMBL" id="SOB97093.1"/>
    </source>
</evidence>
<dbReference type="Proteomes" id="UP000219068">
    <property type="component" value="Unassembled WGS sequence"/>
</dbReference>
<dbReference type="RefSeq" id="WP_097051343.1">
    <property type="nucleotide sequence ID" value="NZ_OBMM01000001.1"/>
</dbReference>
<dbReference type="EMBL" id="OBMM01000001">
    <property type="protein sequence ID" value="SOB97093.1"/>
    <property type="molecule type" value="Genomic_DNA"/>
</dbReference>
<proteinExistence type="predicted"/>
<gene>
    <name evidence="1" type="ORF">SAMN05428964_1012072</name>
</gene>
<protein>
    <submittedName>
        <fullName evidence="1">Uncharacterized protein</fullName>
    </submittedName>
</protein>
<dbReference type="AlphaFoldDB" id="A0A285RXM5"/>
<name>A0A285RXM5_9PROT</name>
<evidence type="ECO:0000313" key="2">
    <source>
        <dbReference type="Proteomes" id="UP000219068"/>
    </source>
</evidence>
<organism evidence="1 2">
    <name type="scientific">Thalassospira xiamenensis</name>
    <dbReference type="NCBI Taxonomy" id="220697"/>
    <lineage>
        <taxon>Bacteria</taxon>
        <taxon>Pseudomonadati</taxon>
        <taxon>Pseudomonadota</taxon>
        <taxon>Alphaproteobacteria</taxon>
        <taxon>Rhodospirillales</taxon>
        <taxon>Thalassospiraceae</taxon>
        <taxon>Thalassospira</taxon>
    </lineage>
</organism>
<reference evidence="1 2" key="1">
    <citation type="submission" date="2017-08" db="EMBL/GenBank/DDBJ databases">
        <authorList>
            <person name="de Groot N.N."/>
        </authorList>
    </citation>
    <scope>NUCLEOTIDE SEQUENCE [LARGE SCALE GENOMIC DNA]</scope>
    <source>
        <strain evidence="1 2">USBA 78</strain>
    </source>
</reference>
<sequence length="161" mass="17031">MKLPSMSPLAGLLIAGLALLLPINAFACSTGYFRFVETGTASPFVPSASRAYYDDQDQAGTAISVFVDLTSANYRAMADSRLNAFGGKTTVYKIACDAVTAPLSETPAEDVPSDSWMSAEGISPIHVYLEADNFNSATVGSKKQSIPAWLNSKSSKVYSAN</sequence>